<proteinExistence type="predicted"/>
<feature type="chain" id="PRO_5042286969" evidence="1">
    <location>
        <begin position="19"/>
        <end position="69"/>
    </location>
</feature>
<protein>
    <submittedName>
        <fullName evidence="2">Uncharacterized protein</fullName>
    </submittedName>
</protein>
<keyword evidence="3" id="KW-1185">Reference proteome</keyword>
<dbReference type="AlphaFoldDB" id="A0AAD3XUX0"/>
<dbReference type="EMBL" id="BSYO01000017">
    <property type="protein sequence ID" value="GMH17176.1"/>
    <property type="molecule type" value="Genomic_DNA"/>
</dbReference>
<evidence type="ECO:0000256" key="1">
    <source>
        <dbReference type="SAM" id="SignalP"/>
    </source>
</evidence>
<organism evidence="2 3">
    <name type="scientific">Nepenthes gracilis</name>
    <name type="common">Slender pitcher plant</name>
    <dbReference type="NCBI Taxonomy" id="150966"/>
    <lineage>
        <taxon>Eukaryota</taxon>
        <taxon>Viridiplantae</taxon>
        <taxon>Streptophyta</taxon>
        <taxon>Embryophyta</taxon>
        <taxon>Tracheophyta</taxon>
        <taxon>Spermatophyta</taxon>
        <taxon>Magnoliopsida</taxon>
        <taxon>eudicotyledons</taxon>
        <taxon>Gunneridae</taxon>
        <taxon>Pentapetalae</taxon>
        <taxon>Caryophyllales</taxon>
        <taxon>Nepenthaceae</taxon>
        <taxon>Nepenthes</taxon>
    </lineage>
</organism>
<keyword evidence="1" id="KW-0732">Signal</keyword>
<feature type="signal peptide" evidence="1">
    <location>
        <begin position="1"/>
        <end position="18"/>
    </location>
</feature>
<comment type="caution">
    <text evidence="2">The sequence shown here is derived from an EMBL/GenBank/DDBJ whole genome shotgun (WGS) entry which is preliminary data.</text>
</comment>
<evidence type="ECO:0000313" key="3">
    <source>
        <dbReference type="Proteomes" id="UP001279734"/>
    </source>
</evidence>
<sequence>MIVPTLMVHAIEVLLSLAILDFARRLSGWEHRPEAPRVVSVDPARDPPKLLCKSFGCLATQKSRLPFSG</sequence>
<reference evidence="2" key="1">
    <citation type="submission" date="2023-05" db="EMBL/GenBank/DDBJ databases">
        <title>Nepenthes gracilis genome sequencing.</title>
        <authorList>
            <person name="Fukushima K."/>
        </authorList>
    </citation>
    <scope>NUCLEOTIDE SEQUENCE</scope>
    <source>
        <strain evidence="2">SING2019-196</strain>
    </source>
</reference>
<evidence type="ECO:0000313" key="2">
    <source>
        <dbReference type="EMBL" id="GMH17176.1"/>
    </source>
</evidence>
<name>A0AAD3XUX0_NEPGR</name>
<gene>
    <name evidence="2" type="ORF">Nepgr_019017</name>
</gene>
<accession>A0AAD3XUX0</accession>
<dbReference type="Proteomes" id="UP001279734">
    <property type="component" value="Unassembled WGS sequence"/>
</dbReference>